<protein>
    <submittedName>
        <fullName evidence="6">S9 family peptidase</fullName>
    </submittedName>
</protein>
<gene>
    <name evidence="6" type="ORF">KQY15_08610</name>
</gene>
<dbReference type="PROSITE" id="PS51450">
    <property type="entry name" value="LRR"/>
    <property type="match status" value="1"/>
</dbReference>
<evidence type="ECO:0000259" key="4">
    <source>
        <dbReference type="Pfam" id="PF00326"/>
    </source>
</evidence>
<evidence type="ECO:0000256" key="1">
    <source>
        <dbReference type="ARBA" id="ARBA00022801"/>
    </source>
</evidence>
<feature type="chain" id="PRO_5046858868" evidence="3">
    <location>
        <begin position="31"/>
        <end position="692"/>
    </location>
</feature>
<comment type="caution">
    <text evidence="6">The sequence shown here is derived from an EMBL/GenBank/DDBJ whole genome shotgun (WGS) entry which is preliminary data.</text>
</comment>
<evidence type="ECO:0000259" key="5">
    <source>
        <dbReference type="Pfam" id="PF00930"/>
    </source>
</evidence>
<keyword evidence="2" id="KW-0645">Protease</keyword>
<dbReference type="Pfam" id="PF07676">
    <property type="entry name" value="PD40"/>
    <property type="match status" value="2"/>
</dbReference>
<name>A0ABS6MK07_9GAMM</name>
<keyword evidence="1" id="KW-0378">Hydrolase</keyword>
<evidence type="ECO:0000256" key="3">
    <source>
        <dbReference type="SAM" id="SignalP"/>
    </source>
</evidence>
<dbReference type="Proteomes" id="UP000704611">
    <property type="component" value="Unassembled WGS sequence"/>
</dbReference>
<dbReference type="EMBL" id="JAHRID010000003">
    <property type="protein sequence ID" value="MBV2129153.1"/>
    <property type="molecule type" value="Genomic_DNA"/>
</dbReference>
<feature type="domain" description="Peptidase S9 prolyl oligopeptidase catalytic" evidence="4">
    <location>
        <begin position="482"/>
        <end position="687"/>
    </location>
</feature>
<accession>A0ABS6MK07</accession>
<organism evidence="6 7">
    <name type="scientific">Arsukibacterium indicum</name>
    <dbReference type="NCBI Taxonomy" id="2848612"/>
    <lineage>
        <taxon>Bacteria</taxon>
        <taxon>Pseudomonadati</taxon>
        <taxon>Pseudomonadota</taxon>
        <taxon>Gammaproteobacteria</taxon>
        <taxon>Chromatiales</taxon>
        <taxon>Chromatiaceae</taxon>
        <taxon>Arsukibacterium</taxon>
    </lineage>
</organism>
<evidence type="ECO:0000313" key="7">
    <source>
        <dbReference type="Proteomes" id="UP000704611"/>
    </source>
</evidence>
<dbReference type="PANTHER" id="PTHR42776:SF27">
    <property type="entry name" value="DIPEPTIDYL PEPTIDASE FAMILY MEMBER 6"/>
    <property type="match status" value="1"/>
</dbReference>
<dbReference type="InterPro" id="IPR002469">
    <property type="entry name" value="Peptidase_S9B_N"/>
</dbReference>
<evidence type="ECO:0000256" key="2">
    <source>
        <dbReference type="ARBA" id="ARBA00022825"/>
    </source>
</evidence>
<feature type="signal peptide" evidence="3">
    <location>
        <begin position="1"/>
        <end position="30"/>
    </location>
</feature>
<dbReference type="InterPro" id="IPR001375">
    <property type="entry name" value="Peptidase_S9_cat"/>
</dbReference>
<dbReference type="InterPro" id="IPR011659">
    <property type="entry name" value="WD40"/>
</dbReference>
<dbReference type="Pfam" id="PF00930">
    <property type="entry name" value="DPPIV_N"/>
    <property type="match status" value="1"/>
</dbReference>
<keyword evidence="2" id="KW-0720">Serine protease</keyword>
<dbReference type="RefSeq" id="WP_217668779.1">
    <property type="nucleotide sequence ID" value="NZ_JAHRID010000003.1"/>
</dbReference>
<evidence type="ECO:0000313" key="6">
    <source>
        <dbReference type="EMBL" id="MBV2129153.1"/>
    </source>
</evidence>
<proteinExistence type="predicted"/>
<sequence>MPVNNIPLTVKLLTCALLGSTLLFALPAAASTTNSQYFEAEDIFALEYASEVQISPDGSQIVYVRASNDIMTDSTRSSLWLLDVKTGKQLPLFADNYSYSQPRWSPDGKQLAFISNVSGSRQIHLHYLAENKTAQLSRLPQSPGNLSWSPDGKQLAFTMNVAASEADIKKRVKKVKKPAGAKWSDAPVVLDRARYQADGQGFLKPQFRQIFILPVTGGSARHLTSGEFHYGSDLTFSPDSKALLFSANLDQEWEFQPRDSNLYRLDLASNKLSALTTMAGDESAPVFSPDGKQLAFLWNSNALVPYTNSKLKILNLSSNNINDIAADFDRSIAAANWLSNQSFVVQYDDRGQRKLATLTHKGKLTELTASLGGVSQPQPYLSGSYSVSDNGVIAYTHGTSQRPSDVAVLQKGKSTVLTALNEDLLGHKKLAQVHEIIYKSSFDGEEIQGWYMTPPDFDPSKKYPLLLEIHGGPHLAYGAQWSAEMQRYAKEGYVVFYNNHRGSSSYGERFALLLQNKYSSPEDYADHDSGVNAMLALGFIDENNLFIGGGSAGGIATAYAIGLTNRYKAAAVVKPVINWLSKVLTGDSYLYQTFHQFPGVPWEHMEHYWQRSPLSLVGNVQTPTIIITGEQDRRTPISESEQFYQALQIRRVDTALVRIPGSPHGISNTPSRMIEKVEYMLAWYEKYRTPSE</sequence>
<reference evidence="6 7" key="1">
    <citation type="submission" date="2021-06" db="EMBL/GenBank/DDBJ databases">
        <title>Rheinheimera indica sp. nov., isolated from deep-sea sediment.</title>
        <authorList>
            <person name="Wang Z."/>
            <person name="Zhang X.-Y."/>
        </authorList>
    </citation>
    <scope>NUCLEOTIDE SEQUENCE [LARGE SCALE GENOMIC DNA]</scope>
    <source>
        <strain evidence="6 7">SM2107</strain>
    </source>
</reference>
<keyword evidence="7" id="KW-1185">Reference proteome</keyword>
<feature type="domain" description="Dipeptidylpeptidase IV N-terminal" evidence="5">
    <location>
        <begin position="206"/>
        <end position="295"/>
    </location>
</feature>
<dbReference type="PANTHER" id="PTHR42776">
    <property type="entry name" value="SERINE PEPTIDASE S9 FAMILY MEMBER"/>
    <property type="match status" value="1"/>
</dbReference>
<dbReference type="InterPro" id="IPR001611">
    <property type="entry name" value="Leu-rich_rpt"/>
</dbReference>
<keyword evidence="3" id="KW-0732">Signal</keyword>
<dbReference type="Pfam" id="PF00326">
    <property type="entry name" value="Peptidase_S9"/>
    <property type="match status" value="1"/>
</dbReference>